<evidence type="ECO:0000259" key="6">
    <source>
        <dbReference type="Pfam" id="PF06803"/>
    </source>
</evidence>
<evidence type="ECO:0000256" key="1">
    <source>
        <dbReference type="ARBA" id="ARBA00004127"/>
    </source>
</evidence>
<comment type="subcellular location">
    <subcellularLocation>
        <location evidence="1">Endomembrane system</location>
        <topology evidence="1">Multi-pass membrane protein</topology>
    </subcellularLocation>
</comment>
<dbReference type="Proteomes" id="UP001381003">
    <property type="component" value="Chromosome"/>
</dbReference>
<gene>
    <name evidence="7" type="ORF">N5P18_00215</name>
</gene>
<feature type="domain" description="DUF1232" evidence="6">
    <location>
        <begin position="55"/>
        <end position="91"/>
    </location>
</feature>
<dbReference type="EMBL" id="CP104874">
    <property type="protein sequence ID" value="WWF05332.1"/>
    <property type="molecule type" value="Genomic_DNA"/>
</dbReference>
<evidence type="ECO:0000256" key="2">
    <source>
        <dbReference type="ARBA" id="ARBA00022692"/>
    </source>
</evidence>
<evidence type="ECO:0000256" key="5">
    <source>
        <dbReference type="SAM" id="MobiDB-lite"/>
    </source>
</evidence>
<dbReference type="RefSeq" id="WP_068422152.1">
    <property type="nucleotide sequence ID" value="NZ_CP104874.1"/>
</dbReference>
<organism evidence="7 8">
    <name type="scientific">Janibacter terrae</name>
    <dbReference type="NCBI Taxonomy" id="103817"/>
    <lineage>
        <taxon>Bacteria</taxon>
        <taxon>Bacillati</taxon>
        <taxon>Actinomycetota</taxon>
        <taxon>Actinomycetes</taxon>
        <taxon>Micrococcales</taxon>
        <taxon>Intrasporangiaceae</taxon>
        <taxon>Janibacter</taxon>
    </lineage>
</organism>
<feature type="region of interest" description="Disordered" evidence="5">
    <location>
        <begin position="117"/>
        <end position="139"/>
    </location>
</feature>
<evidence type="ECO:0000313" key="8">
    <source>
        <dbReference type="Proteomes" id="UP001381003"/>
    </source>
</evidence>
<keyword evidence="3" id="KW-1133">Transmembrane helix</keyword>
<keyword evidence="2" id="KW-0812">Transmembrane</keyword>
<evidence type="ECO:0000256" key="3">
    <source>
        <dbReference type="ARBA" id="ARBA00022989"/>
    </source>
</evidence>
<protein>
    <submittedName>
        <fullName evidence="7">DUF1232 domain-containing protein</fullName>
    </submittedName>
</protein>
<evidence type="ECO:0000256" key="4">
    <source>
        <dbReference type="ARBA" id="ARBA00023136"/>
    </source>
</evidence>
<dbReference type="InterPro" id="IPR010652">
    <property type="entry name" value="DUF1232"/>
</dbReference>
<name>A0ABZ2FDD7_9MICO</name>
<keyword evidence="4" id="KW-0472">Membrane</keyword>
<keyword evidence="8" id="KW-1185">Reference proteome</keyword>
<proteinExistence type="predicted"/>
<feature type="compositionally biased region" description="Polar residues" evidence="5">
    <location>
        <begin position="117"/>
        <end position="126"/>
    </location>
</feature>
<sequence length="139" mass="15027">MATTSRVRNATHLASAVRSAARPGGPSLWTRLRAVPRMIRAVRAGQYTGLSSSRLMLLLAGVGYVVSPIDVVPEGLLLALGLLDDVMVIGWVATTLVRETEDFIAWEQAVAAGASGRQQWTPQQQWEPGPTVRSHVVRD</sequence>
<reference evidence="7 8" key="1">
    <citation type="submission" date="2022-09" db="EMBL/GenBank/DDBJ databases">
        <title>Complete genome sequence of Janibacter terrae strain COS04-44, PCL-degrading bacteria isolated from oil spilled coast.</title>
        <authorList>
            <person name="Park H."/>
            <person name="Kim J.Y."/>
            <person name="An S.H."/>
            <person name="Lee C.M."/>
            <person name="Weon H.-Y."/>
        </authorList>
    </citation>
    <scope>NUCLEOTIDE SEQUENCE [LARGE SCALE GENOMIC DNA]</scope>
    <source>
        <strain evidence="7 8">COS04-44</strain>
    </source>
</reference>
<dbReference type="Pfam" id="PF06803">
    <property type="entry name" value="DUF1232"/>
    <property type="match status" value="1"/>
</dbReference>
<accession>A0ABZ2FDD7</accession>
<evidence type="ECO:0000313" key="7">
    <source>
        <dbReference type="EMBL" id="WWF05332.1"/>
    </source>
</evidence>